<dbReference type="RefSeq" id="WP_114075387.1">
    <property type="nucleotide sequence ID" value="NZ_CP030918.1"/>
</dbReference>
<dbReference type="AlphaFoldDB" id="A0A344PI63"/>
<dbReference type="Gene3D" id="2.30.30.40">
    <property type="entry name" value="SH3 Domains"/>
    <property type="match status" value="1"/>
</dbReference>
<sequence>MRTLFATTALAAMALAGAASADTMAKAGTDLNVRSGPGVQHEVVGVIPGGDDVNVKGCIDSANWCEISYKDTTGWAYGDYLAAKVGESFEPIYPNREKLQVSVVEYKAPEVSTGKAVADAGAGAAAGAAAGALVAGPLGAVVGAAVGAGTAQVPAPAPEVKTYIDAHPMDPVILDGEVVVGAGVPENVTLYDIPDQKDYKYVTINGQPVLVGQDRKIVYIYR</sequence>
<evidence type="ECO:0000313" key="3">
    <source>
        <dbReference type="EMBL" id="AXC49068.1"/>
    </source>
</evidence>
<keyword evidence="1" id="KW-0732">Signal</keyword>
<feature type="domain" description="SH3b" evidence="2">
    <location>
        <begin position="21"/>
        <end position="85"/>
    </location>
</feature>
<dbReference type="InterPro" id="IPR003646">
    <property type="entry name" value="SH3-like_bac-type"/>
</dbReference>
<protein>
    <submittedName>
        <fullName evidence="3">DUF1236 domain-containing protein</fullName>
    </submittedName>
</protein>
<feature type="signal peptide" evidence="1">
    <location>
        <begin position="1"/>
        <end position="21"/>
    </location>
</feature>
<evidence type="ECO:0000313" key="4">
    <source>
        <dbReference type="Proteomes" id="UP000252023"/>
    </source>
</evidence>
<reference evidence="4" key="1">
    <citation type="submission" date="2018-07" db="EMBL/GenBank/DDBJ databases">
        <title>Genome sequencing of Paracoccus sp. SC2-6.</title>
        <authorList>
            <person name="Heo J."/>
            <person name="Kim S.-J."/>
            <person name="Kwon S.-W."/>
        </authorList>
    </citation>
    <scope>NUCLEOTIDE SEQUENCE [LARGE SCALE GENOMIC DNA]</scope>
    <source>
        <strain evidence="4">SC2-6</strain>
    </source>
</reference>
<dbReference type="Pfam" id="PF08239">
    <property type="entry name" value="SH3_3"/>
    <property type="match status" value="1"/>
</dbReference>
<dbReference type="EMBL" id="CP030918">
    <property type="protein sequence ID" value="AXC49068.1"/>
    <property type="molecule type" value="Genomic_DNA"/>
</dbReference>
<dbReference type="InterPro" id="IPR009642">
    <property type="entry name" value="DUF1236"/>
</dbReference>
<name>A0A344PI63_9RHOB</name>
<organism evidence="3 4">
    <name type="scientific">Paracoccus suum</name>
    <dbReference type="NCBI Taxonomy" id="2259340"/>
    <lineage>
        <taxon>Bacteria</taxon>
        <taxon>Pseudomonadati</taxon>
        <taxon>Pseudomonadota</taxon>
        <taxon>Alphaproteobacteria</taxon>
        <taxon>Rhodobacterales</taxon>
        <taxon>Paracoccaceae</taxon>
        <taxon>Paracoccus</taxon>
    </lineage>
</organism>
<keyword evidence="4" id="KW-1185">Reference proteome</keyword>
<dbReference type="Pfam" id="PF06823">
    <property type="entry name" value="DUF1236"/>
    <property type="match status" value="1"/>
</dbReference>
<dbReference type="KEGG" id="pars:DRW48_04660"/>
<evidence type="ECO:0000256" key="1">
    <source>
        <dbReference type="SAM" id="SignalP"/>
    </source>
</evidence>
<proteinExistence type="predicted"/>
<dbReference type="OrthoDB" id="102964at2"/>
<dbReference type="PROSITE" id="PS51781">
    <property type="entry name" value="SH3B"/>
    <property type="match status" value="1"/>
</dbReference>
<accession>A0A344PI63</accession>
<gene>
    <name evidence="3" type="ORF">DRW48_04660</name>
</gene>
<dbReference type="Proteomes" id="UP000252023">
    <property type="component" value="Chromosome"/>
</dbReference>
<evidence type="ECO:0000259" key="2">
    <source>
        <dbReference type="PROSITE" id="PS51781"/>
    </source>
</evidence>
<feature type="chain" id="PRO_5016913819" evidence="1">
    <location>
        <begin position="22"/>
        <end position="222"/>
    </location>
</feature>
<dbReference type="SMART" id="SM00287">
    <property type="entry name" value="SH3b"/>
    <property type="match status" value="1"/>
</dbReference>